<reference evidence="1 2" key="1">
    <citation type="journal article" date="2008" name="BMC Genomics">
        <title>Genome sequence and rapid evolution of the rice pathogen Xanthomonas oryzae pv. oryzae PXO99A.</title>
        <authorList>
            <person name="Salzberg S.L."/>
            <person name="Sommer D.D."/>
            <person name="Schatz M.C."/>
            <person name="Phillippy A.M."/>
            <person name="Rabinowicz P.D."/>
            <person name="Tsuge S."/>
            <person name="Furutani A."/>
            <person name="Ochiai H."/>
            <person name="Delcher A.L."/>
            <person name="Kelley D."/>
            <person name="Madupu R."/>
            <person name="Puiu D."/>
            <person name="Radune D."/>
            <person name="Shumway M."/>
            <person name="Trapnell C."/>
            <person name="Aparna G."/>
            <person name="Jha G."/>
            <person name="Pandey A."/>
            <person name="Patil P.B."/>
            <person name="Ishihara H."/>
            <person name="Meyer D.F."/>
            <person name="Szurek B."/>
            <person name="Verdier V."/>
            <person name="Koebnik R."/>
            <person name="Dow J.M."/>
            <person name="Ryan R.P."/>
            <person name="Hirata H."/>
            <person name="Tsuyumu S."/>
            <person name="Won Lee S."/>
            <person name="Seo Y.S."/>
            <person name="Sriariyanum M."/>
            <person name="Ronald P.C."/>
            <person name="Sonti R.V."/>
            <person name="Van Sluys M.A."/>
            <person name="Leach J.E."/>
            <person name="White F.F."/>
            <person name="Bogdanove A.J."/>
        </authorList>
    </citation>
    <scope>NUCLEOTIDE SEQUENCE [LARGE SCALE GENOMIC DNA]</scope>
    <source>
        <strain evidence="1 2">PXO99A</strain>
    </source>
</reference>
<dbReference type="Proteomes" id="UP000001740">
    <property type="component" value="Chromosome"/>
</dbReference>
<dbReference type="KEGG" id="xop:PXO_01584"/>
<sequence length="38" mass="4448">MRWTYLSALRNAVRTDNAKLHIFSLEHASKIDPTQLIH</sequence>
<dbReference type="HOGENOM" id="CLU_3334891_0_0_6"/>
<evidence type="ECO:0000313" key="2">
    <source>
        <dbReference type="Proteomes" id="UP000001740"/>
    </source>
</evidence>
<dbReference type="AlphaFoldDB" id="A0A0K0GLW2"/>
<organism evidence="1 2">
    <name type="scientific">Xanthomonas oryzae pv. oryzae (strain PXO99A)</name>
    <dbReference type="NCBI Taxonomy" id="360094"/>
    <lineage>
        <taxon>Bacteria</taxon>
        <taxon>Pseudomonadati</taxon>
        <taxon>Pseudomonadota</taxon>
        <taxon>Gammaproteobacteria</taxon>
        <taxon>Lysobacterales</taxon>
        <taxon>Lysobacteraceae</taxon>
        <taxon>Xanthomonas</taxon>
    </lineage>
</organism>
<accession>A0A0K0GLW2</accession>
<protein>
    <submittedName>
        <fullName evidence="1">Uncharacterized protein</fullName>
    </submittedName>
</protein>
<gene>
    <name evidence="1" type="ordered locus">PXO_01584</name>
</gene>
<dbReference type="EMBL" id="CP000967">
    <property type="protein sequence ID" value="ACD59805.1"/>
    <property type="molecule type" value="Genomic_DNA"/>
</dbReference>
<evidence type="ECO:0000313" key="1">
    <source>
        <dbReference type="EMBL" id="ACD59805.1"/>
    </source>
</evidence>
<name>A0A0K0GLW2_XANOP</name>
<proteinExistence type="predicted"/>